<reference evidence="1" key="1">
    <citation type="submission" date="2018-03" db="EMBL/GenBank/DDBJ databases">
        <authorList>
            <person name="Guldener U."/>
        </authorList>
    </citation>
    <scope>NUCLEOTIDE SEQUENCE</scope>
</reference>
<name>A0AAE8MR70_9PEZI</name>
<evidence type="ECO:0000313" key="1">
    <source>
        <dbReference type="EMBL" id="SPN98727.1"/>
    </source>
</evidence>
<protein>
    <submittedName>
        <fullName evidence="1">Uncharacterized protein</fullName>
    </submittedName>
</protein>
<gene>
    <name evidence="1" type="ORF">DNG_01772</name>
</gene>
<dbReference type="EMBL" id="ONZQ02000002">
    <property type="protein sequence ID" value="SPN98727.1"/>
    <property type="molecule type" value="Genomic_DNA"/>
</dbReference>
<keyword evidence="2" id="KW-1185">Reference proteome</keyword>
<dbReference type="Proteomes" id="UP001187682">
    <property type="component" value="Unassembled WGS sequence"/>
</dbReference>
<accession>A0AAE8MR70</accession>
<dbReference type="AlphaFoldDB" id="A0AAE8MR70"/>
<evidence type="ECO:0000313" key="2">
    <source>
        <dbReference type="Proteomes" id="UP001187682"/>
    </source>
</evidence>
<organism evidence="1 2">
    <name type="scientific">Cephalotrichum gorgonifer</name>
    <dbReference type="NCBI Taxonomy" id="2041049"/>
    <lineage>
        <taxon>Eukaryota</taxon>
        <taxon>Fungi</taxon>
        <taxon>Dikarya</taxon>
        <taxon>Ascomycota</taxon>
        <taxon>Pezizomycotina</taxon>
        <taxon>Sordariomycetes</taxon>
        <taxon>Hypocreomycetidae</taxon>
        <taxon>Microascales</taxon>
        <taxon>Microascaceae</taxon>
        <taxon>Cephalotrichum</taxon>
    </lineage>
</organism>
<proteinExistence type="predicted"/>
<comment type="caution">
    <text evidence="1">The sequence shown here is derived from an EMBL/GenBank/DDBJ whole genome shotgun (WGS) entry which is preliminary data.</text>
</comment>
<sequence length="105" mass="12385">MEKLQEYIAAQHDVLERVDTMLEVDVTQLMWLSSGLRNNTRTHTGQIREDLLNILVDLPRGVEEMEQGTWRSQWKEMNALLTKRREELAVVIHGIEKQDEKQDKK</sequence>